<sequence length="255" mass="27894">MPTPVETLERRIDELRTAVRQTVLAGDRAQARVLRAELRRAEREWDAALDGLVEKMPDAPLVPLRDQVHNALTLLGAPAAPKLVIAVHEAFFAGEIVGARLTSLRRDEERSFRSAPRQRPYYLCSALTADLLAPARGLLAVSTWPLSRRIVGPLSARVDFLTAAIRIAEQVERAPAATKLLWRFAENIPGAAAPGFAEVQPEVVARAARAELAVHEDADRSHREAAAERARTKLDDAAQLFGSRMRAVSQVNGGL</sequence>
<dbReference type="RefSeq" id="WP_168079136.1">
    <property type="nucleotide sequence ID" value="NZ_BAAAQJ010000020.1"/>
</dbReference>
<evidence type="ECO:0000313" key="3">
    <source>
        <dbReference type="Proteomes" id="UP000653674"/>
    </source>
</evidence>
<feature type="coiled-coil region" evidence="1">
    <location>
        <begin position="5"/>
        <end position="44"/>
    </location>
</feature>
<accession>A0A8J3LIK9</accession>
<keyword evidence="3" id="KW-1185">Reference proteome</keyword>
<keyword evidence="1" id="KW-0175">Coiled coil</keyword>
<evidence type="ECO:0000256" key="1">
    <source>
        <dbReference type="SAM" id="Coils"/>
    </source>
</evidence>
<dbReference type="Proteomes" id="UP000653674">
    <property type="component" value="Unassembled WGS sequence"/>
</dbReference>
<proteinExistence type="predicted"/>
<name>A0A8J3LIK9_9ACTN</name>
<dbReference type="EMBL" id="BONU01000013">
    <property type="protein sequence ID" value="GIG73928.1"/>
    <property type="molecule type" value="Genomic_DNA"/>
</dbReference>
<protein>
    <submittedName>
        <fullName evidence="2">Uncharacterized protein</fullName>
    </submittedName>
</protein>
<organism evidence="2 3">
    <name type="scientific">Planosporangium flavigriseum</name>
    <dbReference type="NCBI Taxonomy" id="373681"/>
    <lineage>
        <taxon>Bacteria</taxon>
        <taxon>Bacillati</taxon>
        <taxon>Actinomycetota</taxon>
        <taxon>Actinomycetes</taxon>
        <taxon>Micromonosporales</taxon>
        <taxon>Micromonosporaceae</taxon>
        <taxon>Planosporangium</taxon>
    </lineage>
</organism>
<gene>
    <name evidence="2" type="ORF">Pfl04_23320</name>
</gene>
<dbReference type="AlphaFoldDB" id="A0A8J3LIK9"/>
<comment type="caution">
    <text evidence="2">The sequence shown here is derived from an EMBL/GenBank/DDBJ whole genome shotgun (WGS) entry which is preliminary data.</text>
</comment>
<evidence type="ECO:0000313" key="2">
    <source>
        <dbReference type="EMBL" id="GIG73928.1"/>
    </source>
</evidence>
<reference evidence="2" key="1">
    <citation type="submission" date="2021-01" db="EMBL/GenBank/DDBJ databases">
        <title>Whole genome shotgun sequence of Planosporangium flavigriseum NBRC 105377.</title>
        <authorList>
            <person name="Komaki H."/>
            <person name="Tamura T."/>
        </authorList>
    </citation>
    <scope>NUCLEOTIDE SEQUENCE</scope>
    <source>
        <strain evidence="2">NBRC 105377</strain>
    </source>
</reference>